<proteinExistence type="predicted"/>
<evidence type="ECO:0000313" key="1">
    <source>
        <dbReference type="EMBL" id="ACL58476.1"/>
    </source>
</evidence>
<name>B8INW0_METNO</name>
<accession>B8INW0</accession>
<dbReference type="SUPFAM" id="SSF53335">
    <property type="entry name" value="S-adenosyl-L-methionine-dependent methyltransferases"/>
    <property type="match status" value="1"/>
</dbReference>
<reference evidence="1 2" key="1">
    <citation type="submission" date="2009-01" db="EMBL/GenBank/DDBJ databases">
        <title>Complete sequence of chromosome of Methylobacterium nodulans ORS 2060.</title>
        <authorList>
            <consortium name="US DOE Joint Genome Institute"/>
            <person name="Lucas S."/>
            <person name="Copeland A."/>
            <person name="Lapidus A."/>
            <person name="Glavina del Rio T."/>
            <person name="Dalin E."/>
            <person name="Tice H."/>
            <person name="Bruce D."/>
            <person name="Goodwin L."/>
            <person name="Pitluck S."/>
            <person name="Sims D."/>
            <person name="Brettin T."/>
            <person name="Detter J.C."/>
            <person name="Han C."/>
            <person name="Larimer F."/>
            <person name="Land M."/>
            <person name="Hauser L."/>
            <person name="Kyrpides N."/>
            <person name="Ivanova N."/>
            <person name="Marx C.J."/>
            <person name="Richardson P."/>
        </authorList>
    </citation>
    <scope>NUCLEOTIDE SEQUENCE [LARGE SCALE GENOMIC DNA]</scope>
    <source>
        <strain evidence="2">LMG 21967 / CNCM I-2342 / ORS 2060</strain>
    </source>
</reference>
<gene>
    <name evidence="1" type="ordered locus">Mnod_3567</name>
</gene>
<dbReference type="KEGG" id="mno:Mnod_3567"/>
<protein>
    <submittedName>
        <fullName evidence="1">Uncharacterized protein</fullName>
    </submittedName>
</protein>
<dbReference type="EMBL" id="CP001349">
    <property type="protein sequence ID" value="ACL58476.1"/>
    <property type="molecule type" value="Genomic_DNA"/>
</dbReference>
<keyword evidence="2" id="KW-1185">Reference proteome</keyword>
<evidence type="ECO:0000313" key="2">
    <source>
        <dbReference type="Proteomes" id="UP000008207"/>
    </source>
</evidence>
<dbReference type="AlphaFoldDB" id="B8INW0"/>
<dbReference type="OrthoDB" id="1079385at2"/>
<dbReference type="eggNOG" id="COG0286">
    <property type="taxonomic scope" value="Bacteria"/>
</dbReference>
<dbReference type="RefSeq" id="WP_015930133.1">
    <property type="nucleotide sequence ID" value="NC_011894.1"/>
</dbReference>
<dbReference type="Proteomes" id="UP000008207">
    <property type="component" value="Chromosome"/>
</dbReference>
<organism evidence="1 2">
    <name type="scientific">Methylobacterium nodulans (strain LMG 21967 / CNCM I-2342 / ORS 2060)</name>
    <dbReference type="NCBI Taxonomy" id="460265"/>
    <lineage>
        <taxon>Bacteria</taxon>
        <taxon>Pseudomonadati</taxon>
        <taxon>Pseudomonadota</taxon>
        <taxon>Alphaproteobacteria</taxon>
        <taxon>Hyphomicrobiales</taxon>
        <taxon>Methylobacteriaceae</taxon>
        <taxon>Methylobacterium</taxon>
    </lineage>
</organism>
<sequence length="136" mass="15291">MKTRDHRAVMASRREPPDSLEFFPTPPWSTRALCELLRAREIPLYALHAWEPACGQGHMVGPLGEYFQHVEASDIFDYGRGFRVHDFLQEGESALRPAFVVTNPPFSKSPLGKGHFIVIDARSRVIEAKSIAAAEM</sequence>
<dbReference type="STRING" id="460265.Mnod_3567"/>
<dbReference type="HOGENOM" id="CLU_1873006_0_0_5"/>
<dbReference type="InterPro" id="IPR029063">
    <property type="entry name" value="SAM-dependent_MTases_sf"/>
</dbReference>